<dbReference type="Proteomes" id="UP000183567">
    <property type="component" value="Unassembled WGS sequence"/>
</dbReference>
<organism evidence="1 2">
    <name type="scientific">Rhizopogon vesiculosus</name>
    <dbReference type="NCBI Taxonomy" id="180088"/>
    <lineage>
        <taxon>Eukaryota</taxon>
        <taxon>Fungi</taxon>
        <taxon>Dikarya</taxon>
        <taxon>Basidiomycota</taxon>
        <taxon>Agaricomycotina</taxon>
        <taxon>Agaricomycetes</taxon>
        <taxon>Agaricomycetidae</taxon>
        <taxon>Boletales</taxon>
        <taxon>Suillineae</taxon>
        <taxon>Rhizopogonaceae</taxon>
        <taxon>Rhizopogon</taxon>
    </lineage>
</organism>
<keyword evidence="2" id="KW-1185">Reference proteome</keyword>
<protein>
    <submittedName>
        <fullName evidence="1">Uncharacterized protein</fullName>
    </submittedName>
</protein>
<accession>A0A1J8R2J9</accession>
<gene>
    <name evidence="1" type="ORF">AZE42_11527</name>
</gene>
<dbReference type="AlphaFoldDB" id="A0A1J8R2J9"/>
<evidence type="ECO:0000313" key="2">
    <source>
        <dbReference type="Proteomes" id="UP000183567"/>
    </source>
</evidence>
<reference evidence="1 2" key="1">
    <citation type="submission" date="2016-03" db="EMBL/GenBank/DDBJ databases">
        <title>Comparative genomics of the ectomycorrhizal sister species Rhizopogon vinicolor and Rhizopogon vesiculosus (Basidiomycota: Boletales) reveals a divergence of the mating type B locus.</title>
        <authorList>
            <person name="Mujic A.B."/>
            <person name="Kuo A."/>
            <person name="Tritt A."/>
            <person name="Lipzen A."/>
            <person name="Chen C."/>
            <person name="Johnson J."/>
            <person name="Sharma A."/>
            <person name="Barry K."/>
            <person name="Grigoriev I.V."/>
            <person name="Spatafora J.W."/>
        </authorList>
    </citation>
    <scope>NUCLEOTIDE SEQUENCE [LARGE SCALE GENOMIC DNA]</scope>
    <source>
        <strain evidence="1 2">AM-OR11-056</strain>
    </source>
</reference>
<comment type="caution">
    <text evidence="1">The sequence shown here is derived from an EMBL/GenBank/DDBJ whole genome shotgun (WGS) entry which is preliminary data.</text>
</comment>
<proteinExistence type="predicted"/>
<sequence>MQGCRGVLPSGSEEGAFLGNVINCSLKSSQSMPWTVFRRGPQMRMADPSKSIQCLLMALHLIQHHSSFRLLARREHS</sequence>
<dbReference type="EMBL" id="LVVM01002739">
    <property type="protein sequence ID" value="OJA16002.1"/>
    <property type="molecule type" value="Genomic_DNA"/>
</dbReference>
<evidence type="ECO:0000313" key="1">
    <source>
        <dbReference type="EMBL" id="OJA16002.1"/>
    </source>
</evidence>
<name>A0A1J8R2J9_9AGAM</name>